<reference evidence="1 2" key="1">
    <citation type="submission" date="2017-12" db="EMBL/GenBank/DDBJ databases">
        <title>Comparative genomics of Botrytis spp.</title>
        <authorList>
            <person name="Valero-Jimenez C.A."/>
            <person name="Tapia P."/>
            <person name="Veloso J."/>
            <person name="Silva-Moreno E."/>
            <person name="Staats M."/>
            <person name="Valdes J.H."/>
            <person name="Van Kan J.A.L."/>
        </authorList>
    </citation>
    <scope>NUCLEOTIDE SEQUENCE [LARGE SCALE GENOMIC DNA]</scope>
    <source>
        <strain evidence="1 2">Bh0001</strain>
    </source>
</reference>
<name>A0A4Z1GRW5_9HELO</name>
<sequence length="78" mass="8988">MDYLHILHDREDFGNWLIFQSCIASSDTITILIQRAEYSLGLEEQTIKGWHGILEQETVESGSFHAEDNETTAWFAID</sequence>
<organism evidence="1 2">
    <name type="scientific">Botrytis hyacinthi</name>
    <dbReference type="NCBI Taxonomy" id="278943"/>
    <lineage>
        <taxon>Eukaryota</taxon>
        <taxon>Fungi</taxon>
        <taxon>Dikarya</taxon>
        <taxon>Ascomycota</taxon>
        <taxon>Pezizomycotina</taxon>
        <taxon>Leotiomycetes</taxon>
        <taxon>Helotiales</taxon>
        <taxon>Sclerotiniaceae</taxon>
        <taxon>Botrytis</taxon>
    </lineage>
</organism>
<accession>A0A4Z1GRW5</accession>
<proteinExistence type="predicted"/>
<dbReference type="AlphaFoldDB" id="A0A4Z1GRW5"/>
<evidence type="ECO:0000313" key="2">
    <source>
        <dbReference type="Proteomes" id="UP000297814"/>
    </source>
</evidence>
<gene>
    <name evidence="1" type="ORF">BHYA_0061g00130</name>
</gene>
<comment type="caution">
    <text evidence="1">The sequence shown here is derived from an EMBL/GenBank/DDBJ whole genome shotgun (WGS) entry which is preliminary data.</text>
</comment>
<protein>
    <submittedName>
        <fullName evidence="1">Uncharacterized protein</fullName>
    </submittedName>
</protein>
<dbReference type="EMBL" id="PQXK01000061">
    <property type="protein sequence ID" value="TGO39058.1"/>
    <property type="molecule type" value="Genomic_DNA"/>
</dbReference>
<keyword evidence="2" id="KW-1185">Reference proteome</keyword>
<evidence type="ECO:0000313" key="1">
    <source>
        <dbReference type="EMBL" id="TGO39058.1"/>
    </source>
</evidence>
<dbReference type="Proteomes" id="UP000297814">
    <property type="component" value="Unassembled WGS sequence"/>
</dbReference>